<dbReference type="AlphaFoldDB" id="A0AAN7ZBQ9"/>
<keyword evidence="2" id="KW-1185">Reference proteome</keyword>
<accession>A0AAN7ZBQ9</accession>
<gene>
    <name evidence="1" type="ORF">RRF57_009022</name>
</gene>
<proteinExistence type="predicted"/>
<reference evidence="1 2" key="1">
    <citation type="submission" date="2023-10" db="EMBL/GenBank/DDBJ databases">
        <title>Draft genome sequence of Xylaria bambusicola isolate GMP-LS, the root and basal stem rot pathogen of sugarcane in Indonesia.</title>
        <authorList>
            <person name="Selvaraj P."/>
            <person name="Muralishankar V."/>
            <person name="Muruganantham S."/>
            <person name="Sp S."/>
            <person name="Haryani S."/>
            <person name="Lau K.J.X."/>
            <person name="Naqvi N.I."/>
        </authorList>
    </citation>
    <scope>NUCLEOTIDE SEQUENCE [LARGE SCALE GENOMIC DNA]</scope>
    <source>
        <strain evidence="1">GMP-LS</strain>
    </source>
</reference>
<protein>
    <submittedName>
        <fullName evidence="1">Uncharacterized protein</fullName>
    </submittedName>
</protein>
<comment type="caution">
    <text evidence="1">The sequence shown here is derived from an EMBL/GenBank/DDBJ whole genome shotgun (WGS) entry which is preliminary data.</text>
</comment>
<evidence type="ECO:0000313" key="1">
    <source>
        <dbReference type="EMBL" id="KAK5633308.1"/>
    </source>
</evidence>
<sequence>MDQVAAPEACRLAARFAALAFAIWSRNAAEDLRIEDSGSSRECTVGAVEVVDGLDKLPPSPDVLGDFIEARDPCRTAADDRSEADCSFFRDGIDGLLNKALMEPRVFKGRVARVLDPNLDTEMPCLSGPGVLGPIEADKEALEDTLLREGRCASLGVFFVLGVADEPKAERRLDGVPCTVVKGGL</sequence>
<name>A0AAN7ZBQ9_9PEZI</name>
<evidence type="ECO:0000313" key="2">
    <source>
        <dbReference type="Proteomes" id="UP001305414"/>
    </source>
</evidence>
<dbReference type="EMBL" id="JAWHQM010000031">
    <property type="protein sequence ID" value="KAK5633308.1"/>
    <property type="molecule type" value="Genomic_DNA"/>
</dbReference>
<organism evidence="1 2">
    <name type="scientific">Xylaria bambusicola</name>
    <dbReference type="NCBI Taxonomy" id="326684"/>
    <lineage>
        <taxon>Eukaryota</taxon>
        <taxon>Fungi</taxon>
        <taxon>Dikarya</taxon>
        <taxon>Ascomycota</taxon>
        <taxon>Pezizomycotina</taxon>
        <taxon>Sordariomycetes</taxon>
        <taxon>Xylariomycetidae</taxon>
        <taxon>Xylariales</taxon>
        <taxon>Xylariaceae</taxon>
        <taxon>Xylaria</taxon>
    </lineage>
</organism>
<dbReference type="Proteomes" id="UP001305414">
    <property type="component" value="Unassembled WGS sequence"/>
</dbReference>